<evidence type="ECO:0000256" key="1">
    <source>
        <dbReference type="SAM" id="Phobius"/>
    </source>
</evidence>
<dbReference type="OrthoDB" id="644808at2"/>
<dbReference type="Proteomes" id="UP000290545">
    <property type="component" value="Unassembled WGS sequence"/>
</dbReference>
<keyword evidence="1" id="KW-0812">Transmembrane</keyword>
<reference evidence="2 3" key="1">
    <citation type="submission" date="2019-01" db="EMBL/GenBank/DDBJ databases">
        <title>Filimonas sp. strain TTM-71.</title>
        <authorList>
            <person name="Chen W.-M."/>
        </authorList>
    </citation>
    <scope>NUCLEOTIDE SEQUENCE [LARGE SCALE GENOMIC DNA]</scope>
    <source>
        <strain evidence="2 3">TTM-71</strain>
    </source>
</reference>
<protein>
    <recommendedName>
        <fullName evidence="4">RHS repeat-associated core domain-containing protein</fullName>
    </recommendedName>
</protein>
<accession>A0A4Q1DEU9</accession>
<sequence length="759" mass="86283">MTTYRHQLNAHLFRGNYLLFLLIVFLIVSLFVRRVDAQSFRMESDPNVHIYLKNAVAQRAGWRVWGNRQISGFINMAVVNEVSHSLYLFNTYGRLFDSTVLTAHDYASLVDGTTDVFGWYRNRLDSIWRCIEDIKLKLRLLSLSGSKNLHGSGIREERISLKSEGMPDVIQALEQEQKALALQRAIVQMRYNRVADRSTPITDRRLLGAMLKRKDSTLFYAADPLAKWPMMSLRRTDAMLRIYDRWGKVTDSLKLVNSALLTEQRINPFELYRVWQERRHQWLLKEVQALQRKQSVHSLKQYHQASYRKTQERLRLLYEELDELDKQVEGNIAPDEAALLKAVQLEYSSQEGCYSYLSGLGVSYSYATIRGDKRYELTNHLSNVVTTLTDRKVPVSSNGTTIEYYIADVVSAQDYYPFGMIQPGRNYNIEGYRYGFNGQESSKEINENSYTALFWEYDARIGRRWNSDPIFKAYESPYLSFGGNPIINIDPDGSDTINITRTTTRKAGGVIKSGLDNFPSRRIPDVITRRGDIAIAAAEGDDVFRITNVNVIIDENGNTTRASETATLELNNPKTYYRSGGHNMEGYLDDRYALAANAPDWLLKYYAAKNGDIGVKSAIAYQKTVPFAYALNTVMNVAYTVSGFYGMLRFTVSSKAMAAAASEGLQVTSGLSESEWLRIQNAATRINKPITVVGSRASGQAGAYSDWDYVIPALKNSEWKKIKNSLPGSRSILDNMPRSIDLHQPPLLPNRPHITINPR</sequence>
<proteinExistence type="predicted"/>
<feature type="transmembrane region" description="Helical" evidence="1">
    <location>
        <begin position="12"/>
        <end position="32"/>
    </location>
</feature>
<keyword evidence="1" id="KW-0472">Membrane</keyword>
<dbReference type="Gene3D" id="2.180.10.10">
    <property type="entry name" value="RHS repeat-associated core"/>
    <property type="match status" value="1"/>
</dbReference>
<gene>
    <name evidence="2" type="ORF">ESB13_10655</name>
</gene>
<dbReference type="AlphaFoldDB" id="A0A4Q1DEU9"/>
<keyword evidence="3" id="KW-1185">Reference proteome</keyword>
<dbReference type="RefSeq" id="WP_129002963.1">
    <property type="nucleotide sequence ID" value="NZ_SDHZ01000001.1"/>
</dbReference>
<evidence type="ECO:0000313" key="3">
    <source>
        <dbReference type="Proteomes" id="UP000290545"/>
    </source>
</evidence>
<organism evidence="2 3">
    <name type="scientific">Filimonas effusa</name>
    <dbReference type="NCBI Taxonomy" id="2508721"/>
    <lineage>
        <taxon>Bacteria</taxon>
        <taxon>Pseudomonadati</taxon>
        <taxon>Bacteroidota</taxon>
        <taxon>Chitinophagia</taxon>
        <taxon>Chitinophagales</taxon>
        <taxon>Chitinophagaceae</taxon>
        <taxon>Filimonas</taxon>
    </lineage>
</organism>
<name>A0A4Q1DEU9_9BACT</name>
<dbReference type="EMBL" id="SDHZ01000001">
    <property type="protein sequence ID" value="RXK87213.1"/>
    <property type="molecule type" value="Genomic_DNA"/>
</dbReference>
<keyword evidence="1" id="KW-1133">Transmembrane helix</keyword>
<evidence type="ECO:0000313" key="2">
    <source>
        <dbReference type="EMBL" id="RXK87213.1"/>
    </source>
</evidence>
<comment type="caution">
    <text evidence="2">The sequence shown here is derived from an EMBL/GenBank/DDBJ whole genome shotgun (WGS) entry which is preliminary data.</text>
</comment>
<evidence type="ECO:0008006" key="4">
    <source>
        <dbReference type="Google" id="ProtNLM"/>
    </source>
</evidence>